<sequence>MRSKFSFRFLRFTRVVVFLFLVGTAVNLFMSGYDTGYVAAHSRLKPADTIMLQLDRNHPTRYPFDGAVRAFQNGWNYERWQNRAISRPVFFSPDSVQASFNSQGFDVVVQRNRQVLRYQEPSFGKRLALLWLGASSTTMSVVEALIMFGLALLLWQLLRDVTPATPFTLANARRLRTMMLLVVSWEIWQMLAHMLLLRLVPNFVADGGTLVQYVVLHGDGHTPGALGIIMLTVIALVYRRGVELQQEAELTV</sequence>
<proteinExistence type="predicted"/>
<keyword evidence="1" id="KW-0472">Membrane</keyword>
<organism evidence="2 3">
    <name type="scientific">Hymenobacter endophyticus</name>
    <dbReference type="NCBI Taxonomy" id="3076335"/>
    <lineage>
        <taxon>Bacteria</taxon>
        <taxon>Pseudomonadati</taxon>
        <taxon>Bacteroidota</taxon>
        <taxon>Cytophagia</taxon>
        <taxon>Cytophagales</taxon>
        <taxon>Hymenobacteraceae</taxon>
        <taxon>Hymenobacter</taxon>
    </lineage>
</organism>
<feature type="transmembrane region" description="Helical" evidence="1">
    <location>
        <begin position="179"/>
        <end position="200"/>
    </location>
</feature>
<dbReference type="RefSeq" id="WP_315996962.1">
    <property type="nucleotide sequence ID" value="NZ_JAWDJT010000002.1"/>
</dbReference>
<gene>
    <name evidence="2" type="ORF">ROI90_03615</name>
</gene>
<name>A0ABU3TDP7_9BACT</name>
<keyword evidence="1" id="KW-0812">Transmembrane</keyword>
<evidence type="ECO:0000256" key="1">
    <source>
        <dbReference type="SAM" id="Phobius"/>
    </source>
</evidence>
<keyword evidence="1" id="KW-1133">Transmembrane helix</keyword>
<feature type="transmembrane region" description="Helical" evidence="1">
    <location>
        <begin position="128"/>
        <end position="158"/>
    </location>
</feature>
<dbReference type="InterPro" id="IPR021354">
    <property type="entry name" value="DUF2975"/>
</dbReference>
<accession>A0ABU3TDP7</accession>
<dbReference type="Proteomes" id="UP001250698">
    <property type="component" value="Unassembled WGS sequence"/>
</dbReference>
<reference evidence="2 3" key="1">
    <citation type="submission" date="2023-10" db="EMBL/GenBank/DDBJ databases">
        <title>Hymenobacter endophyticus sp. nov., an isolate from the leaf tissues of wheat.</title>
        <authorList>
            <person name="Dai Y."/>
        </authorList>
    </citation>
    <scope>NUCLEOTIDE SEQUENCE [LARGE SCALE GENOMIC DNA]</scope>
    <source>
        <strain evidence="2 3">ZK17L-C2</strain>
    </source>
</reference>
<dbReference type="EMBL" id="JAWDJT010000002">
    <property type="protein sequence ID" value="MDU0369470.1"/>
    <property type="molecule type" value="Genomic_DNA"/>
</dbReference>
<evidence type="ECO:0000313" key="2">
    <source>
        <dbReference type="EMBL" id="MDU0369470.1"/>
    </source>
</evidence>
<dbReference type="Pfam" id="PF11188">
    <property type="entry name" value="DUF2975"/>
    <property type="match status" value="1"/>
</dbReference>
<evidence type="ECO:0000313" key="3">
    <source>
        <dbReference type="Proteomes" id="UP001250698"/>
    </source>
</evidence>
<keyword evidence="3" id="KW-1185">Reference proteome</keyword>
<protein>
    <submittedName>
        <fullName evidence="2">DUF2975 domain-containing protein</fullName>
    </submittedName>
</protein>
<comment type="caution">
    <text evidence="2">The sequence shown here is derived from an EMBL/GenBank/DDBJ whole genome shotgun (WGS) entry which is preliminary data.</text>
</comment>
<feature type="transmembrane region" description="Helical" evidence="1">
    <location>
        <begin position="220"/>
        <end position="238"/>
    </location>
</feature>
<feature type="transmembrane region" description="Helical" evidence="1">
    <location>
        <begin position="12"/>
        <end position="33"/>
    </location>
</feature>